<dbReference type="AlphaFoldDB" id="A0A831Z0E8"/>
<organism evidence="2">
    <name type="scientific">candidate division WWE3 bacterium</name>
    <dbReference type="NCBI Taxonomy" id="2053526"/>
    <lineage>
        <taxon>Bacteria</taxon>
        <taxon>Katanobacteria</taxon>
    </lineage>
</organism>
<comment type="caution">
    <text evidence="2">The sequence shown here is derived from an EMBL/GenBank/DDBJ whole genome shotgun (WGS) entry which is preliminary data.</text>
</comment>
<proteinExistence type="predicted"/>
<reference evidence="2" key="1">
    <citation type="journal article" date="2020" name="mSystems">
        <title>Genome- and Community-Level Interaction Insights into Carbon Utilization and Element Cycling Functions of Hydrothermarchaeota in Hydrothermal Sediment.</title>
        <authorList>
            <person name="Zhou Z."/>
            <person name="Liu Y."/>
            <person name="Xu W."/>
            <person name="Pan J."/>
            <person name="Luo Z.H."/>
            <person name="Li M."/>
        </authorList>
    </citation>
    <scope>NUCLEOTIDE SEQUENCE [LARGE SCALE GENOMIC DNA]</scope>
    <source>
        <strain evidence="2">SpSt-361</strain>
    </source>
</reference>
<sequence>MPKYKSPWPVSNKDGEPFPQKHHILPSSRGGSSHEWNILDGIPSDDHWCWHRLFGNLAPGEIMAVILRHFLKGGKYQTYRRSIGKKDPPAPTLSGDETILALLKLRVIPRDWAPSEKLLAEMKRRVRNQRES</sequence>
<feature type="region of interest" description="Disordered" evidence="1">
    <location>
        <begin position="1"/>
        <end position="32"/>
    </location>
</feature>
<accession>A0A831Z0E8</accession>
<dbReference type="EMBL" id="DSPJ01000010">
    <property type="protein sequence ID" value="HEX61611.1"/>
    <property type="molecule type" value="Genomic_DNA"/>
</dbReference>
<evidence type="ECO:0000313" key="2">
    <source>
        <dbReference type="EMBL" id="HEX61611.1"/>
    </source>
</evidence>
<name>A0A831Z0E8_UNCKA</name>
<evidence type="ECO:0000256" key="1">
    <source>
        <dbReference type="SAM" id="MobiDB-lite"/>
    </source>
</evidence>
<protein>
    <submittedName>
        <fullName evidence="2">Uncharacterized protein</fullName>
    </submittedName>
</protein>
<gene>
    <name evidence="2" type="ORF">ENR01_00425</name>
</gene>